<evidence type="ECO:0000256" key="1">
    <source>
        <dbReference type="ARBA" id="ARBA00004141"/>
    </source>
</evidence>
<keyword evidence="8 11" id="KW-0472">Membrane</keyword>
<comment type="subcellular location">
    <subcellularLocation>
        <location evidence="1">Membrane</location>
        <topology evidence="1">Multi-pass membrane protein</topology>
    </subcellularLocation>
</comment>
<evidence type="ECO:0000256" key="3">
    <source>
        <dbReference type="ARBA" id="ARBA00016612"/>
    </source>
</evidence>
<accession>A0A6H0EY65</accession>
<feature type="transmembrane region" description="Helical" evidence="11">
    <location>
        <begin position="25"/>
        <end position="45"/>
    </location>
</feature>
<comment type="catalytic activity">
    <reaction evidence="10">
        <text>a ubiquinone + NADH + 5 H(+)(in) = a ubiquinol + NAD(+) + 4 H(+)(out)</text>
        <dbReference type="Rhea" id="RHEA:29091"/>
        <dbReference type="Rhea" id="RHEA-COMP:9565"/>
        <dbReference type="Rhea" id="RHEA-COMP:9566"/>
        <dbReference type="ChEBI" id="CHEBI:15378"/>
        <dbReference type="ChEBI" id="CHEBI:16389"/>
        <dbReference type="ChEBI" id="CHEBI:17976"/>
        <dbReference type="ChEBI" id="CHEBI:57540"/>
        <dbReference type="ChEBI" id="CHEBI:57945"/>
        <dbReference type="EC" id="7.1.1.2"/>
    </reaction>
</comment>
<organism evidence="12">
    <name type="scientific">Novacerus sp. FZ-2019</name>
    <dbReference type="NCBI Taxonomy" id="2585224"/>
    <lineage>
        <taxon>Eukaryota</taxon>
        <taxon>Metazoa</taxon>
        <taxon>Ecdysozoa</taxon>
        <taxon>Arthropoda</taxon>
        <taxon>Hexapoda</taxon>
        <taxon>Collembola</taxon>
        <taxon>Entomobryomorpha</taxon>
        <taxon>Tomoceroidea</taxon>
        <taxon>Tomoceridae</taxon>
        <taxon>Novacerus</taxon>
    </lineage>
</organism>
<dbReference type="EMBL" id="MK431898">
    <property type="protein sequence ID" value="QIT06479.1"/>
    <property type="molecule type" value="Genomic_DNA"/>
</dbReference>
<keyword evidence="6 11" id="KW-1133">Transmembrane helix</keyword>
<sequence>MLLYIYMLIFIFSGMWIFSSNREHLLSMLLSLEYMVLCLFLSFILSLTMNYMFYSLFYLVFSSCEGALGLSILVMMSRSHGGDYFKSFSLS</sequence>
<keyword evidence="5" id="KW-1278">Translocase</keyword>
<evidence type="ECO:0000313" key="12">
    <source>
        <dbReference type="EMBL" id="QIT06479.1"/>
    </source>
</evidence>
<dbReference type="Pfam" id="PF00420">
    <property type="entry name" value="Oxidored_q2"/>
    <property type="match status" value="1"/>
</dbReference>
<comment type="similarity">
    <text evidence="2">Belongs to the complex I subunit 4L family.</text>
</comment>
<proteinExistence type="inferred from homology"/>
<evidence type="ECO:0000256" key="10">
    <source>
        <dbReference type="ARBA" id="ARBA00049551"/>
    </source>
</evidence>
<feature type="transmembrane region" description="Helical" evidence="11">
    <location>
        <begin position="51"/>
        <end position="76"/>
    </location>
</feature>
<gene>
    <name evidence="12" type="primary">ND4L</name>
</gene>
<dbReference type="Gene3D" id="1.10.287.3510">
    <property type="match status" value="1"/>
</dbReference>
<dbReference type="GO" id="GO:0016020">
    <property type="term" value="C:membrane"/>
    <property type="evidence" value="ECO:0007669"/>
    <property type="project" value="UniProtKB-SubCell"/>
</dbReference>
<evidence type="ECO:0000256" key="8">
    <source>
        <dbReference type="ARBA" id="ARBA00023136"/>
    </source>
</evidence>
<evidence type="ECO:0000256" key="7">
    <source>
        <dbReference type="ARBA" id="ARBA00023027"/>
    </source>
</evidence>
<protein>
    <recommendedName>
        <fullName evidence="3">NADH-ubiquinone oxidoreductase chain 4L</fullName>
    </recommendedName>
    <alternativeName>
        <fullName evidence="9">NADH dehydrogenase subunit 4L</fullName>
    </alternativeName>
</protein>
<evidence type="ECO:0000256" key="4">
    <source>
        <dbReference type="ARBA" id="ARBA00022692"/>
    </source>
</evidence>
<dbReference type="AlphaFoldDB" id="A0A6H0EY65"/>
<keyword evidence="7" id="KW-0520">NAD</keyword>
<geneLocation type="mitochondrion" evidence="12"/>
<evidence type="ECO:0000256" key="11">
    <source>
        <dbReference type="SAM" id="Phobius"/>
    </source>
</evidence>
<evidence type="ECO:0000256" key="9">
    <source>
        <dbReference type="ARBA" id="ARBA00031586"/>
    </source>
</evidence>
<evidence type="ECO:0000256" key="6">
    <source>
        <dbReference type="ARBA" id="ARBA00022989"/>
    </source>
</evidence>
<dbReference type="InterPro" id="IPR039428">
    <property type="entry name" value="NUOK/Mnh_C1-like"/>
</dbReference>
<dbReference type="GO" id="GO:0008137">
    <property type="term" value="F:NADH dehydrogenase (ubiquinone) activity"/>
    <property type="evidence" value="ECO:0007669"/>
    <property type="project" value="UniProtKB-EC"/>
</dbReference>
<name>A0A6H0EY65_9HEXA</name>
<evidence type="ECO:0000256" key="5">
    <source>
        <dbReference type="ARBA" id="ARBA00022967"/>
    </source>
</evidence>
<keyword evidence="4 11" id="KW-0812">Transmembrane</keyword>
<keyword evidence="12" id="KW-0496">Mitochondrion</keyword>
<reference evidence="12" key="1">
    <citation type="submission" date="2019-01" db="EMBL/GenBank/DDBJ databases">
        <title>Mitochondrial phylogenomics of Collembola.</title>
        <authorList>
            <person name="Sun X."/>
            <person name="Xie Z.-J."/>
            <person name="Dong J."/>
            <person name="Yu D.-Y."/>
        </authorList>
    </citation>
    <scope>NUCLEOTIDE SEQUENCE</scope>
</reference>
<evidence type="ECO:0000256" key="2">
    <source>
        <dbReference type="ARBA" id="ARBA00010519"/>
    </source>
</evidence>